<dbReference type="Proteomes" id="UP000483820">
    <property type="component" value="Chromosome II"/>
</dbReference>
<comment type="caution">
    <text evidence="2">The sequence shown here is derived from an EMBL/GenBank/DDBJ whole genome shotgun (WGS) entry which is preliminary data.</text>
</comment>
<name>A0A6A5HG47_CAERE</name>
<keyword evidence="1" id="KW-0472">Membrane</keyword>
<dbReference type="SUPFAM" id="SSF81321">
    <property type="entry name" value="Family A G protein-coupled receptor-like"/>
    <property type="match status" value="1"/>
</dbReference>
<reference evidence="2 3" key="1">
    <citation type="submission" date="2019-12" db="EMBL/GenBank/DDBJ databases">
        <title>Chromosome-level assembly of the Caenorhabditis remanei genome.</title>
        <authorList>
            <person name="Teterina A.A."/>
            <person name="Willis J.H."/>
            <person name="Phillips P.C."/>
        </authorList>
    </citation>
    <scope>NUCLEOTIDE SEQUENCE [LARGE SCALE GENOMIC DNA]</scope>
    <source>
        <strain evidence="2 3">PX506</strain>
        <tissue evidence="2">Whole organism</tissue>
    </source>
</reference>
<dbReference type="PANTHER" id="PTHR45830:SF15">
    <property type="entry name" value="SERPENTINE RECEPTOR, CLASS I"/>
    <property type="match status" value="1"/>
</dbReference>
<feature type="transmembrane region" description="Helical" evidence="1">
    <location>
        <begin position="120"/>
        <end position="144"/>
    </location>
</feature>
<evidence type="ECO:0000313" key="2">
    <source>
        <dbReference type="EMBL" id="KAF1766940.1"/>
    </source>
</evidence>
<dbReference type="KEGG" id="crq:GCK72_006898"/>
<sequence>MHRHVINPIIIFLITLSTASGTILSLVTFMLSGLGRDQQIEFVRQNYPFYYTEFSSLLNFAIYEFNFIFKLIAVGCFIAVTLFAIFFSFLIIDIFTLLAGVRRKISAKNFQRHRAAVISLVAQLATSSMCLLPPVGLVIAIISHYEHSQIVVRILLAIFALHSTVNASVLILTTPSYRGFIKRWQNEK</sequence>
<gene>
    <name evidence="2" type="ORF">GCK72_006898</name>
</gene>
<proteinExistence type="predicted"/>
<dbReference type="CTD" id="9804153"/>
<organism evidence="2 3">
    <name type="scientific">Caenorhabditis remanei</name>
    <name type="common">Caenorhabditis vulgaris</name>
    <dbReference type="NCBI Taxonomy" id="31234"/>
    <lineage>
        <taxon>Eukaryota</taxon>
        <taxon>Metazoa</taxon>
        <taxon>Ecdysozoa</taxon>
        <taxon>Nematoda</taxon>
        <taxon>Chromadorea</taxon>
        <taxon>Rhabditida</taxon>
        <taxon>Rhabditina</taxon>
        <taxon>Rhabditomorpha</taxon>
        <taxon>Rhabditoidea</taxon>
        <taxon>Rhabditidae</taxon>
        <taxon>Peloderinae</taxon>
        <taxon>Caenorhabditis</taxon>
    </lineage>
</organism>
<feature type="transmembrane region" description="Helical" evidence="1">
    <location>
        <begin position="150"/>
        <end position="173"/>
    </location>
</feature>
<feature type="transmembrane region" description="Helical" evidence="1">
    <location>
        <begin position="6"/>
        <end position="35"/>
    </location>
</feature>
<dbReference type="GeneID" id="9804153"/>
<evidence type="ECO:0000313" key="3">
    <source>
        <dbReference type="Proteomes" id="UP000483820"/>
    </source>
</evidence>
<feature type="transmembrane region" description="Helical" evidence="1">
    <location>
        <begin position="71"/>
        <end position="99"/>
    </location>
</feature>
<accession>A0A6A5HG47</accession>
<dbReference type="AlphaFoldDB" id="A0A6A5HG47"/>
<protein>
    <recommendedName>
        <fullName evidence="4">G-protein coupled receptors family 1 profile domain-containing protein</fullName>
    </recommendedName>
</protein>
<evidence type="ECO:0000256" key="1">
    <source>
        <dbReference type="SAM" id="Phobius"/>
    </source>
</evidence>
<dbReference type="InterPro" id="IPR019429">
    <property type="entry name" value="7TM_GPCR_serpentine_rcpt_Sri"/>
</dbReference>
<dbReference type="Pfam" id="PF10327">
    <property type="entry name" value="7TM_GPCR_Sri"/>
    <property type="match status" value="1"/>
</dbReference>
<dbReference type="RefSeq" id="XP_053590068.1">
    <property type="nucleotide sequence ID" value="XM_053725874.1"/>
</dbReference>
<dbReference type="EMBL" id="WUAV01000002">
    <property type="protein sequence ID" value="KAF1766940.1"/>
    <property type="molecule type" value="Genomic_DNA"/>
</dbReference>
<keyword evidence="1" id="KW-0812">Transmembrane</keyword>
<keyword evidence="1" id="KW-1133">Transmembrane helix</keyword>
<evidence type="ECO:0008006" key="4">
    <source>
        <dbReference type="Google" id="ProtNLM"/>
    </source>
</evidence>
<dbReference type="PANTHER" id="PTHR45830">
    <property type="entry name" value="SERPENTINE RECEPTOR, CLASS I"/>
    <property type="match status" value="1"/>
</dbReference>